<sequence>MVCQAFAFVFIITSVKLILVEGGVITSGSQHSCKLLLFHEGASRNAVVTRNSTHMLNDEDDRPYTAVWTNRHLNSNELFEVNFERMENARNESIYLVAIGVTNITHDDINNIQHIEPREWMMQWIIKAEDEDDSGFQKFLKSGIKFGVMRTEEGNLDIFVNGVNEGTISQGVPKSVYGVIEFLTGGLQATIVGSSSTSC</sequence>
<evidence type="ECO:0000256" key="1">
    <source>
        <dbReference type="SAM" id="SignalP"/>
    </source>
</evidence>
<dbReference type="PROSITE" id="PS51065">
    <property type="entry name" value="NHR"/>
    <property type="match status" value="1"/>
</dbReference>
<dbReference type="InterPro" id="IPR006573">
    <property type="entry name" value="NHR_dom"/>
</dbReference>
<reference evidence="3" key="2">
    <citation type="submission" date="2017-10" db="EMBL/GenBank/DDBJ databases">
        <title>Ladona fulva Genome sequencing and assembly.</title>
        <authorList>
            <person name="Murali S."/>
            <person name="Richards S."/>
            <person name="Bandaranaike D."/>
            <person name="Bellair M."/>
            <person name="Blankenburg K."/>
            <person name="Chao H."/>
            <person name="Dinh H."/>
            <person name="Doddapaneni H."/>
            <person name="Dugan-Rocha S."/>
            <person name="Elkadiri S."/>
            <person name="Gnanaolivu R."/>
            <person name="Hernandez B."/>
            <person name="Skinner E."/>
            <person name="Javaid M."/>
            <person name="Lee S."/>
            <person name="Li M."/>
            <person name="Ming W."/>
            <person name="Munidasa M."/>
            <person name="Muniz J."/>
            <person name="Nguyen L."/>
            <person name="Hughes D."/>
            <person name="Osuji N."/>
            <person name="Pu L.-L."/>
            <person name="Puazo M."/>
            <person name="Qu C."/>
            <person name="Quiroz J."/>
            <person name="Raj R."/>
            <person name="Weissenberger G."/>
            <person name="Xin Y."/>
            <person name="Zou X."/>
            <person name="Han Y."/>
            <person name="Worley K."/>
            <person name="Muzny D."/>
            <person name="Gibbs R."/>
        </authorList>
    </citation>
    <scope>NUCLEOTIDE SEQUENCE</scope>
    <source>
        <strain evidence="3">Sampled in the wild</strain>
    </source>
</reference>
<accession>A0A8K0K413</accession>
<keyword evidence="1" id="KW-0732">Signal</keyword>
<evidence type="ECO:0000313" key="3">
    <source>
        <dbReference type="EMBL" id="KAG8227920.1"/>
    </source>
</evidence>
<dbReference type="Gene3D" id="2.60.120.920">
    <property type="match status" value="1"/>
</dbReference>
<dbReference type="Proteomes" id="UP000792457">
    <property type="component" value="Unassembled WGS sequence"/>
</dbReference>
<protein>
    <recommendedName>
        <fullName evidence="2">NHR domain-containing protein</fullName>
    </recommendedName>
</protein>
<feature type="signal peptide" evidence="1">
    <location>
        <begin position="1"/>
        <end position="22"/>
    </location>
</feature>
<comment type="caution">
    <text evidence="3">The sequence shown here is derived from an EMBL/GenBank/DDBJ whole genome shotgun (WGS) entry which is preliminary data.</text>
</comment>
<evidence type="ECO:0000259" key="2">
    <source>
        <dbReference type="PROSITE" id="PS51065"/>
    </source>
</evidence>
<keyword evidence="4" id="KW-1185">Reference proteome</keyword>
<name>A0A8K0K413_LADFU</name>
<gene>
    <name evidence="3" type="ORF">J437_LFUL011848</name>
</gene>
<reference evidence="3" key="1">
    <citation type="submission" date="2013-04" db="EMBL/GenBank/DDBJ databases">
        <authorList>
            <person name="Qu J."/>
            <person name="Murali S.C."/>
            <person name="Bandaranaike D."/>
            <person name="Bellair M."/>
            <person name="Blankenburg K."/>
            <person name="Chao H."/>
            <person name="Dinh H."/>
            <person name="Doddapaneni H."/>
            <person name="Downs B."/>
            <person name="Dugan-Rocha S."/>
            <person name="Elkadiri S."/>
            <person name="Gnanaolivu R.D."/>
            <person name="Hernandez B."/>
            <person name="Javaid M."/>
            <person name="Jayaseelan J.C."/>
            <person name="Lee S."/>
            <person name="Li M."/>
            <person name="Ming W."/>
            <person name="Munidasa M."/>
            <person name="Muniz J."/>
            <person name="Nguyen L."/>
            <person name="Ongeri F."/>
            <person name="Osuji N."/>
            <person name="Pu L.-L."/>
            <person name="Puazo M."/>
            <person name="Qu C."/>
            <person name="Quiroz J."/>
            <person name="Raj R."/>
            <person name="Weissenberger G."/>
            <person name="Xin Y."/>
            <person name="Zou X."/>
            <person name="Han Y."/>
            <person name="Richards S."/>
            <person name="Worley K."/>
            <person name="Muzny D."/>
            <person name="Gibbs R."/>
        </authorList>
    </citation>
    <scope>NUCLEOTIDE SEQUENCE</scope>
    <source>
        <strain evidence="3">Sampled in the wild</strain>
    </source>
</reference>
<dbReference type="Pfam" id="PF07177">
    <property type="entry name" value="Neuralized"/>
    <property type="match status" value="1"/>
</dbReference>
<evidence type="ECO:0000313" key="4">
    <source>
        <dbReference type="Proteomes" id="UP000792457"/>
    </source>
</evidence>
<dbReference type="AlphaFoldDB" id="A0A8K0K413"/>
<organism evidence="3 4">
    <name type="scientific">Ladona fulva</name>
    <name type="common">Scarce chaser dragonfly</name>
    <name type="synonym">Libellula fulva</name>
    <dbReference type="NCBI Taxonomy" id="123851"/>
    <lineage>
        <taxon>Eukaryota</taxon>
        <taxon>Metazoa</taxon>
        <taxon>Ecdysozoa</taxon>
        <taxon>Arthropoda</taxon>
        <taxon>Hexapoda</taxon>
        <taxon>Insecta</taxon>
        <taxon>Pterygota</taxon>
        <taxon>Palaeoptera</taxon>
        <taxon>Odonata</taxon>
        <taxon>Epiprocta</taxon>
        <taxon>Anisoptera</taxon>
        <taxon>Libelluloidea</taxon>
        <taxon>Libellulidae</taxon>
        <taxon>Ladona</taxon>
    </lineage>
</organism>
<feature type="domain" description="NHR" evidence="2">
    <location>
        <begin position="35"/>
        <end position="194"/>
    </location>
</feature>
<proteinExistence type="predicted"/>
<dbReference type="InterPro" id="IPR043136">
    <property type="entry name" value="B30.2/SPRY_sf"/>
</dbReference>
<dbReference type="EMBL" id="KZ308349">
    <property type="protein sequence ID" value="KAG8227920.1"/>
    <property type="molecule type" value="Genomic_DNA"/>
</dbReference>
<feature type="chain" id="PRO_5035424334" description="NHR domain-containing protein" evidence="1">
    <location>
        <begin position="23"/>
        <end position="199"/>
    </location>
</feature>